<evidence type="ECO:0000313" key="4">
    <source>
        <dbReference type="Proteomes" id="UP000287651"/>
    </source>
</evidence>
<protein>
    <submittedName>
        <fullName evidence="3">Uncharacterized protein</fullName>
    </submittedName>
</protein>
<dbReference type="Proteomes" id="UP000287651">
    <property type="component" value="Unassembled WGS sequence"/>
</dbReference>
<name>A0A426Y589_ENSVE</name>
<reference evidence="3 4" key="1">
    <citation type="journal article" date="2014" name="Agronomy (Basel)">
        <title>A Draft Genome Sequence for Ensete ventricosum, the Drought-Tolerant Tree Against Hunger.</title>
        <authorList>
            <person name="Harrison J."/>
            <person name="Moore K.A."/>
            <person name="Paszkiewicz K."/>
            <person name="Jones T."/>
            <person name="Grant M."/>
            <person name="Ambacheew D."/>
            <person name="Muzemil S."/>
            <person name="Studholme D.J."/>
        </authorList>
    </citation>
    <scope>NUCLEOTIDE SEQUENCE [LARGE SCALE GENOMIC DNA]</scope>
</reference>
<comment type="subcellular location">
    <subcellularLocation>
        <location evidence="1">Nucleus</location>
    </subcellularLocation>
</comment>
<dbReference type="InterPro" id="IPR051992">
    <property type="entry name" value="OxStress_Response_Reg"/>
</dbReference>
<evidence type="ECO:0000313" key="3">
    <source>
        <dbReference type="EMBL" id="RRT46780.1"/>
    </source>
</evidence>
<sequence>MSTSTQDLDNIFHAFDMGSLRTHLPIKRKGLSKYFSGQSKSFTCLADAKRVEDLKKTDVPESKRRKYLDRQPPPYNNALLFSCGS</sequence>
<dbReference type="EMBL" id="AMZH03014964">
    <property type="protein sequence ID" value="RRT46780.1"/>
    <property type="molecule type" value="Genomic_DNA"/>
</dbReference>
<dbReference type="PANTHER" id="PTHR33172:SF38">
    <property type="entry name" value="GENOME ASSEMBLY, CHROMOSOME: A01"/>
    <property type="match status" value="1"/>
</dbReference>
<dbReference type="AlphaFoldDB" id="A0A426Y589"/>
<dbReference type="GO" id="GO:0006950">
    <property type="term" value="P:response to stress"/>
    <property type="evidence" value="ECO:0007669"/>
    <property type="project" value="UniProtKB-ARBA"/>
</dbReference>
<evidence type="ECO:0000256" key="1">
    <source>
        <dbReference type="ARBA" id="ARBA00004123"/>
    </source>
</evidence>
<gene>
    <name evidence="3" type="ORF">B296_00045076</name>
</gene>
<organism evidence="3 4">
    <name type="scientific">Ensete ventricosum</name>
    <name type="common">Abyssinian banana</name>
    <name type="synonym">Musa ensete</name>
    <dbReference type="NCBI Taxonomy" id="4639"/>
    <lineage>
        <taxon>Eukaryota</taxon>
        <taxon>Viridiplantae</taxon>
        <taxon>Streptophyta</taxon>
        <taxon>Embryophyta</taxon>
        <taxon>Tracheophyta</taxon>
        <taxon>Spermatophyta</taxon>
        <taxon>Magnoliopsida</taxon>
        <taxon>Liliopsida</taxon>
        <taxon>Zingiberales</taxon>
        <taxon>Musaceae</taxon>
        <taxon>Ensete</taxon>
    </lineage>
</organism>
<comment type="caution">
    <text evidence="3">The sequence shown here is derived from an EMBL/GenBank/DDBJ whole genome shotgun (WGS) entry which is preliminary data.</text>
</comment>
<evidence type="ECO:0000256" key="2">
    <source>
        <dbReference type="ARBA" id="ARBA00023242"/>
    </source>
</evidence>
<dbReference type="GO" id="GO:0005634">
    <property type="term" value="C:nucleus"/>
    <property type="evidence" value="ECO:0007669"/>
    <property type="project" value="UniProtKB-SubCell"/>
</dbReference>
<dbReference type="PANTHER" id="PTHR33172">
    <property type="entry name" value="OS08G0516900 PROTEIN"/>
    <property type="match status" value="1"/>
</dbReference>
<proteinExistence type="predicted"/>
<keyword evidence="2" id="KW-0539">Nucleus</keyword>
<accession>A0A426Y589</accession>